<reference evidence="4" key="1">
    <citation type="submission" date="2018-05" db="EMBL/GenBank/DDBJ databases">
        <authorList>
            <person name="Nie L."/>
        </authorList>
    </citation>
    <scope>NUCLEOTIDE SEQUENCE [LARGE SCALE GENOMIC DNA]</scope>
    <source>
        <strain evidence="4">NL</strain>
    </source>
</reference>
<dbReference type="SUPFAM" id="SSF52096">
    <property type="entry name" value="ClpP/crotonase"/>
    <property type="match status" value="1"/>
</dbReference>
<sequence length="490" mass="54603">MKTVLTIGLSLLLGSAAFAQTSPAAPAAATWHPRVFSPQELRQDFDSLHAWLQSTHPDLYVAVRRKRAERRWQAARAQLTRPMTRREFLLLTAPLTTQYQDGHTGLYLDAEDEEGRAYDEHGRRFFPLNVRVKDGQLYAANSLNSQLIRPGARITRLNGVPAAQLVAQMKPYWFHDHEANLESTLSRFFNTSLWFVRGWGRQVEVEFVNYGTRQRQRETLAGVPYAQVAPYIYPGRKRQRLTIHEPERLAVLEFTGFADTPATSAFLDSAFTVIRSRHIGHLAVDIRRNGGGNSAVGDNLLRYLTRKPYLQGAAKELKYSTAVPGLARNAWFRRSLVAHAGQFVDNRLRLDFTPTTPAPLVRPELFFTGQVYLLTSPRTFSSGHMLAAAVKTYQLGTVVGEETGNAMNFFGEVLGFQLPHTGLEASCSAAQWWSAGLTDANRRRGVQPDVPVPTTIRDLAEGRDAVLEYLKTTIRAGAGSPTASAARGAR</sequence>
<name>A0A328B719_9BACT</name>
<keyword evidence="4" id="KW-1185">Reference proteome</keyword>
<feature type="chain" id="PRO_5016419006" description="Tail specific protease domain-containing protein" evidence="1">
    <location>
        <begin position="20"/>
        <end position="490"/>
    </location>
</feature>
<organism evidence="3 4">
    <name type="scientific">Hymenobacter edaphi</name>
    <dbReference type="NCBI Taxonomy" id="2211146"/>
    <lineage>
        <taxon>Bacteria</taxon>
        <taxon>Pseudomonadati</taxon>
        <taxon>Bacteroidota</taxon>
        <taxon>Cytophagia</taxon>
        <taxon>Cytophagales</taxon>
        <taxon>Hymenobacteraceae</taxon>
        <taxon>Hymenobacter</taxon>
    </lineage>
</organism>
<keyword evidence="1" id="KW-0732">Signal</keyword>
<feature type="domain" description="Tail specific protease" evidence="2">
    <location>
        <begin position="249"/>
        <end position="452"/>
    </location>
</feature>
<dbReference type="EMBL" id="QHKM01000011">
    <property type="protein sequence ID" value="RAK62893.1"/>
    <property type="molecule type" value="Genomic_DNA"/>
</dbReference>
<dbReference type="InterPro" id="IPR005151">
    <property type="entry name" value="Tail-specific_protease"/>
</dbReference>
<evidence type="ECO:0000259" key="2">
    <source>
        <dbReference type="Pfam" id="PF03572"/>
    </source>
</evidence>
<evidence type="ECO:0000313" key="4">
    <source>
        <dbReference type="Proteomes" id="UP000248553"/>
    </source>
</evidence>
<evidence type="ECO:0000256" key="1">
    <source>
        <dbReference type="SAM" id="SignalP"/>
    </source>
</evidence>
<dbReference type="Pfam" id="PF03572">
    <property type="entry name" value="Peptidase_S41"/>
    <property type="match status" value="1"/>
</dbReference>
<dbReference type="Proteomes" id="UP000248553">
    <property type="component" value="Unassembled WGS sequence"/>
</dbReference>
<accession>A0A328B719</accession>
<dbReference type="GO" id="GO:0008236">
    <property type="term" value="F:serine-type peptidase activity"/>
    <property type="evidence" value="ECO:0007669"/>
    <property type="project" value="InterPro"/>
</dbReference>
<dbReference type="RefSeq" id="WP_111480358.1">
    <property type="nucleotide sequence ID" value="NZ_QHKM01000011.1"/>
</dbReference>
<gene>
    <name evidence="3" type="ORF">DLM85_22095</name>
</gene>
<dbReference type="InterPro" id="IPR029045">
    <property type="entry name" value="ClpP/crotonase-like_dom_sf"/>
</dbReference>
<protein>
    <recommendedName>
        <fullName evidence="2">Tail specific protease domain-containing protein</fullName>
    </recommendedName>
</protein>
<dbReference type="AlphaFoldDB" id="A0A328B719"/>
<feature type="signal peptide" evidence="1">
    <location>
        <begin position="1"/>
        <end position="19"/>
    </location>
</feature>
<dbReference type="OrthoDB" id="5480566at2"/>
<dbReference type="GO" id="GO:0006508">
    <property type="term" value="P:proteolysis"/>
    <property type="evidence" value="ECO:0007669"/>
    <property type="project" value="InterPro"/>
</dbReference>
<comment type="caution">
    <text evidence="3">The sequence shown here is derived from an EMBL/GenBank/DDBJ whole genome shotgun (WGS) entry which is preliminary data.</text>
</comment>
<evidence type="ECO:0000313" key="3">
    <source>
        <dbReference type="EMBL" id="RAK62893.1"/>
    </source>
</evidence>
<proteinExistence type="predicted"/>
<dbReference type="Gene3D" id="3.90.226.10">
    <property type="entry name" value="2-enoyl-CoA Hydratase, Chain A, domain 1"/>
    <property type="match status" value="1"/>
</dbReference>